<dbReference type="InterPro" id="IPR035897">
    <property type="entry name" value="Toll_tir_struct_dom_sf"/>
</dbReference>
<evidence type="ECO:0000256" key="1">
    <source>
        <dbReference type="ARBA" id="ARBA00022614"/>
    </source>
</evidence>
<name>A0AAV2DQV0_9ROSI</name>
<dbReference type="GO" id="GO:0043531">
    <property type="term" value="F:ADP binding"/>
    <property type="evidence" value="ECO:0007669"/>
    <property type="project" value="InterPro"/>
</dbReference>
<accession>A0AAV2DQV0</accession>
<dbReference type="InterPro" id="IPR036390">
    <property type="entry name" value="WH_DNA-bd_sf"/>
</dbReference>
<feature type="chain" id="PRO_5043886697" description="TIR domain-containing protein" evidence="5">
    <location>
        <begin position="24"/>
        <end position="1127"/>
    </location>
</feature>
<evidence type="ECO:0000259" key="6">
    <source>
        <dbReference type="SMART" id="SM00255"/>
    </source>
</evidence>
<dbReference type="Pfam" id="PF23282">
    <property type="entry name" value="WHD_ROQ1"/>
    <property type="match status" value="1"/>
</dbReference>
<keyword evidence="5" id="KW-0732">Signal</keyword>
<dbReference type="InterPro" id="IPR027417">
    <property type="entry name" value="P-loop_NTPase"/>
</dbReference>
<feature type="domain" description="TIR" evidence="6">
    <location>
        <begin position="53"/>
        <end position="147"/>
    </location>
</feature>
<dbReference type="Gene3D" id="1.10.8.430">
    <property type="entry name" value="Helical domain of apoptotic protease-activating factors"/>
    <property type="match status" value="1"/>
</dbReference>
<proteinExistence type="predicted"/>
<feature type="compositionally biased region" description="Low complexity" evidence="4">
    <location>
        <begin position="35"/>
        <end position="47"/>
    </location>
</feature>
<dbReference type="Pfam" id="PF00931">
    <property type="entry name" value="NB-ARC"/>
    <property type="match status" value="1"/>
</dbReference>
<reference evidence="8 9" key="1">
    <citation type="submission" date="2024-04" db="EMBL/GenBank/DDBJ databases">
        <authorList>
            <person name="Fracassetti M."/>
        </authorList>
    </citation>
    <scope>NUCLEOTIDE SEQUENCE [LARGE SCALE GENOMIC DNA]</scope>
</reference>
<dbReference type="Gene3D" id="3.80.10.10">
    <property type="entry name" value="Ribonuclease Inhibitor"/>
    <property type="match status" value="3"/>
</dbReference>
<keyword evidence="1" id="KW-0433">Leucine-rich repeat</keyword>
<dbReference type="Proteomes" id="UP001497516">
    <property type="component" value="Chromosome 3"/>
</dbReference>
<dbReference type="SMART" id="SM00382">
    <property type="entry name" value="AAA"/>
    <property type="match status" value="1"/>
</dbReference>
<keyword evidence="2" id="KW-0677">Repeat</keyword>
<dbReference type="InterPro" id="IPR000157">
    <property type="entry name" value="TIR_dom"/>
</dbReference>
<feature type="signal peptide" evidence="5">
    <location>
        <begin position="1"/>
        <end position="23"/>
    </location>
</feature>
<evidence type="ECO:0000256" key="2">
    <source>
        <dbReference type="ARBA" id="ARBA00022737"/>
    </source>
</evidence>
<dbReference type="SUPFAM" id="SSF52058">
    <property type="entry name" value="L domain-like"/>
    <property type="match status" value="2"/>
</dbReference>
<dbReference type="GO" id="GO:0007165">
    <property type="term" value="P:signal transduction"/>
    <property type="evidence" value="ECO:0007669"/>
    <property type="project" value="InterPro"/>
</dbReference>
<evidence type="ECO:0000256" key="3">
    <source>
        <dbReference type="ARBA" id="ARBA00022821"/>
    </source>
</evidence>
<dbReference type="InterPro" id="IPR032675">
    <property type="entry name" value="LRR_dom_sf"/>
</dbReference>
<organism evidence="8 9">
    <name type="scientific">Linum trigynum</name>
    <dbReference type="NCBI Taxonomy" id="586398"/>
    <lineage>
        <taxon>Eukaryota</taxon>
        <taxon>Viridiplantae</taxon>
        <taxon>Streptophyta</taxon>
        <taxon>Embryophyta</taxon>
        <taxon>Tracheophyta</taxon>
        <taxon>Spermatophyta</taxon>
        <taxon>Magnoliopsida</taxon>
        <taxon>eudicotyledons</taxon>
        <taxon>Gunneridae</taxon>
        <taxon>Pentapetalae</taxon>
        <taxon>rosids</taxon>
        <taxon>fabids</taxon>
        <taxon>Malpighiales</taxon>
        <taxon>Linaceae</taxon>
        <taxon>Linum</taxon>
    </lineage>
</organism>
<evidence type="ECO:0000259" key="7">
    <source>
        <dbReference type="SMART" id="SM00382"/>
    </source>
</evidence>
<dbReference type="AlphaFoldDB" id="A0AAV2DQV0"/>
<protein>
    <recommendedName>
        <fullName evidence="10">TIR domain-containing protein</fullName>
    </recommendedName>
</protein>
<feature type="region of interest" description="Disordered" evidence="4">
    <location>
        <begin position="26"/>
        <end position="47"/>
    </location>
</feature>
<dbReference type="GO" id="GO:0006952">
    <property type="term" value="P:defense response"/>
    <property type="evidence" value="ECO:0007669"/>
    <property type="project" value="UniProtKB-KW"/>
</dbReference>
<dbReference type="PANTHER" id="PTHR11017:SF570">
    <property type="entry name" value="DISEASE RESISTANCE PROTEIN (TIR-NBS CLASS)-RELATED"/>
    <property type="match status" value="1"/>
</dbReference>
<dbReference type="InterPro" id="IPR002182">
    <property type="entry name" value="NB-ARC"/>
</dbReference>
<evidence type="ECO:0008006" key="10">
    <source>
        <dbReference type="Google" id="ProtNLM"/>
    </source>
</evidence>
<dbReference type="InterPro" id="IPR044974">
    <property type="entry name" value="Disease_R_plants"/>
</dbReference>
<dbReference type="PRINTS" id="PR00364">
    <property type="entry name" value="DISEASERSIST"/>
</dbReference>
<dbReference type="Gene3D" id="3.40.50.10140">
    <property type="entry name" value="Toll/interleukin-1 receptor homology (TIR) domain"/>
    <property type="match status" value="1"/>
</dbReference>
<evidence type="ECO:0000256" key="4">
    <source>
        <dbReference type="SAM" id="MobiDB-lite"/>
    </source>
</evidence>
<dbReference type="Gene3D" id="3.40.50.300">
    <property type="entry name" value="P-loop containing nucleotide triphosphate hydrolases"/>
    <property type="match status" value="1"/>
</dbReference>
<sequence length="1127" mass="127866">MNTGGLTAVVLVLLSFLLHKLWSRKRSSGTSNNVGDDGSPQSDSSSLSLPIGNYEVFLNFRGPDTRDEITETYAYSKWCLKELAKIVEHQEKNGECIILPIFYMVDPSDVRHQSGPYQMAFQQHEQKNVDKETIGTWKEALRKVGALDGWHVKSKNEKIATADLVCSSVWSHLMKSHLVIETGKLFGIDDHIKLVMDKMSLDSGGATVLGIHGTGGIGKTTVATAVYNKLCTQFGRCSFLDDVREKMKENDGIISLQKKLISDISRVDIFERFSNVSQGVRIIKDRISQVKALIVLDDVDEGFKFENILGKIEDFISGTRFIITSRDKNVLLKVTEESRLYEVQEMSHPLALQLFCYHAFRNDSPSSGYEKLSEDVVSTTGRLPLALEVTGSSLFGREKAFWVDKLARLREIPEKDVVNRLKISFDTLDEEAKDIFLDIACFFIGEDKEIASYMWRDCKLYPGTYIQILVERSMIKIGDKNQLHMHDQLKYMGREIVRQENTRLPWDISRIWSREIALGLLRNKKGTDRVEGIRIHHDSYMEELGVSKECFMKLSQLRYLDINARMLIDDFDSYVPNLRWLRLKMIDGGWMPKFSVEHLVILEVSSFMSCVRYKLGALRHIKMASNLKVLKLSAHWLDEFPEFPLSGSLEILELENWYHSRSVKDQDINWSDKGEKELDIGNLGNLKVLRLRDGGVREITCETIRMMPLENRKVLHLLPSSLTTLHIIGCSQLKWLPNLENLETLIDFSIEDCPFVKEILGLGGLKSLETLSISGLKDLRNLDGLDSIYSLKSLSLICCFALERLPSMASLSKLLDLSISSCSHLTEIQGLGGLGSLQMLFIQGAKSLSHLFGFETLLSLNKLGSIEIRYCPLLTLLPFHGLDSECPSEAPVLNSLRRLFISETTGLVLQIFCRMIQLLMFPNLTVLVLIGDEIGITDTELRLDGLESMEKLVKLHLYNLRSIRRLPSLSMLVNLERLIVINLPNLQEIEGLAGLKSLEELCLIKCTSLERLPADQLYGLEQLKKLKVKNVPRLRLMEGLAGLKSLKELSLIKCTSLERLPADQLYGLEQLKMVDIYGCTNLTLTDLSALRELESRVMIEWPNSISIHNDPFEDSDDTWFVKSGYFV</sequence>
<dbReference type="InterPro" id="IPR042197">
    <property type="entry name" value="Apaf_helical"/>
</dbReference>
<evidence type="ECO:0000313" key="8">
    <source>
        <dbReference type="EMBL" id="CAL1375925.1"/>
    </source>
</evidence>
<evidence type="ECO:0000256" key="5">
    <source>
        <dbReference type="SAM" id="SignalP"/>
    </source>
</evidence>
<dbReference type="InterPro" id="IPR003593">
    <property type="entry name" value="AAA+_ATPase"/>
</dbReference>
<dbReference type="EMBL" id="OZ034816">
    <property type="protein sequence ID" value="CAL1375925.1"/>
    <property type="molecule type" value="Genomic_DNA"/>
</dbReference>
<dbReference type="SUPFAM" id="SSF46785">
    <property type="entry name" value="Winged helix' DNA-binding domain"/>
    <property type="match status" value="1"/>
</dbReference>
<dbReference type="Pfam" id="PF01582">
    <property type="entry name" value="TIR"/>
    <property type="match status" value="1"/>
</dbReference>
<dbReference type="SUPFAM" id="SSF52540">
    <property type="entry name" value="P-loop containing nucleoside triphosphate hydrolases"/>
    <property type="match status" value="1"/>
</dbReference>
<evidence type="ECO:0000313" key="9">
    <source>
        <dbReference type="Proteomes" id="UP001497516"/>
    </source>
</evidence>
<feature type="domain" description="AAA+ ATPase" evidence="7">
    <location>
        <begin position="205"/>
        <end position="350"/>
    </location>
</feature>
<dbReference type="PANTHER" id="PTHR11017">
    <property type="entry name" value="LEUCINE-RICH REPEAT-CONTAINING PROTEIN"/>
    <property type="match status" value="1"/>
</dbReference>
<dbReference type="SUPFAM" id="SSF52200">
    <property type="entry name" value="Toll/Interleukin receptor TIR domain"/>
    <property type="match status" value="1"/>
</dbReference>
<keyword evidence="3" id="KW-0611">Plant defense</keyword>
<dbReference type="SMART" id="SM00255">
    <property type="entry name" value="TIR"/>
    <property type="match status" value="1"/>
</dbReference>
<dbReference type="InterPro" id="IPR058192">
    <property type="entry name" value="WHD_ROQ1-like"/>
</dbReference>
<keyword evidence="9" id="KW-1185">Reference proteome</keyword>
<gene>
    <name evidence="8" type="ORF">LTRI10_LOCUS17692</name>
</gene>